<organism evidence="1">
    <name type="scientific">Rhizophora mucronata</name>
    <name type="common">Asiatic mangrove</name>
    <dbReference type="NCBI Taxonomy" id="61149"/>
    <lineage>
        <taxon>Eukaryota</taxon>
        <taxon>Viridiplantae</taxon>
        <taxon>Streptophyta</taxon>
        <taxon>Embryophyta</taxon>
        <taxon>Tracheophyta</taxon>
        <taxon>Spermatophyta</taxon>
        <taxon>Magnoliopsida</taxon>
        <taxon>eudicotyledons</taxon>
        <taxon>Gunneridae</taxon>
        <taxon>Pentapetalae</taxon>
        <taxon>rosids</taxon>
        <taxon>fabids</taxon>
        <taxon>Malpighiales</taxon>
        <taxon>Rhizophoraceae</taxon>
        <taxon>Rhizophora</taxon>
    </lineage>
</organism>
<proteinExistence type="predicted"/>
<name>A0A2P2NQD4_RHIMU</name>
<dbReference type="AlphaFoldDB" id="A0A2P2NQD4"/>
<accession>A0A2P2NQD4</accession>
<protein>
    <submittedName>
        <fullName evidence="1">Uncharacterized protein</fullName>
    </submittedName>
</protein>
<reference evidence="1" key="1">
    <citation type="submission" date="2018-02" db="EMBL/GenBank/DDBJ databases">
        <title>Rhizophora mucronata_Transcriptome.</title>
        <authorList>
            <person name="Meera S.P."/>
            <person name="Sreeshan A."/>
            <person name="Augustine A."/>
        </authorList>
    </citation>
    <scope>NUCLEOTIDE SEQUENCE</scope>
    <source>
        <tissue evidence="1">Leaf</tissue>
    </source>
</reference>
<evidence type="ECO:0000313" key="1">
    <source>
        <dbReference type="EMBL" id="MBX44644.1"/>
    </source>
</evidence>
<sequence length="59" mass="6944">MVMMSHTIEVQYVHFPLDLPSLIVQELTTLDFIVYSIQYSQDFIFIISLVKLAEHATWK</sequence>
<dbReference type="EMBL" id="GGEC01064160">
    <property type="protein sequence ID" value="MBX44644.1"/>
    <property type="molecule type" value="Transcribed_RNA"/>
</dbReference>